<dbReference type="AlphaFoldDB" id="A0A317DKN9"/>
<dbReference type="Pfam" id="PF13676">
    <property type="entry name" value="TIR_2"/>
    <property type="match status" value="1"/>
</dbReference>
<accession>A0A317DKN9</accession>
<evidence type="ECO:0000313" key="3">
    <source>
        <dbReference type="Proteomes" id="UP000246050"/>
    </source>
</evidence>
<evidence type="ECO:0000259" key="1">
    <source>
        <dbReference type="PROSITE" id="PS50104"/>
    </source>
</evidence>
<dbReference type="InterPro" id="IPR000157">
    <property type="entry name" value="TIR_dom"/>
</dbReference>
<dbReference type="SUPFAM" id="SSF52200">
    <property type="entry name" value="Toll/Interleukin receptor TIR domain"/>
    <property type="match status" value="1"/>
</dbReference>
<organism evidence="2 3">
    <name type="scientific">Micromonospora sicca</name>
    <dbReference type="NCBI Taxonomy" id="2202420"/>
    <lineage>
        <taxon>Bacteria</taxon>
        <taxon>Bacillati</taxon>
        <taxon>Actinomycetota</taxon>
        <taxon>Actinomycetes</taxon>
        <taxon>Micromonosporales</taxon>
        <taxon>Micromonosporaceae</taxon>
        <taxon>Micromonospora</taxon>
    </lineage>
</organism>
<feature type="domain" description="TIR" evidence="1">
    <location>
        <begin position="7"/>
        <end position="152"/>
    </location>
</feature>
<dbReference type="Pfam" id="PF12770">
    <property type="entry name" value="CHAT"/>
    <property type="match status" value="1"/>
</dbReference>
<sequence>MFDTLPMMVSFFLSYRAGDEEFAARLIDDALTDRFGGDSVFRDSRPVPLGANLWAELWQRLAGARALIVVIGQGWLSDTSRRRLDDPSDFVRSEIEFALERGIRVVPVLVGGAEQPPDSELPASIRPLSSRQFWRLDTRTAEEDLRQLVESLATIPLILGEAPVPVSSRMAPTYRPSTAIVYATRAGDLKVFDSGRPMRLSDLRGGRYSTRYEVDVRKHQAVLAARMPSRDGVYDFMASLEVTFQVTEPEQVVRESIRDALVPVRDHLLDTCRSITRQFAPEQAGEAELAIDRGVDRNTLIRGGITIHSVHSRLTLDDRARQHLADLRQELRHASLGDALRANPREMLQKHLIQHPDDAAEVLKRLAERGGSLDDRARRVLAELLERDIIKPSDLPPIGSVPGTGRQPERLLVARAPTQVPVGQDLTVDVRIVSAGRSVPADAVMSRMASLVVTDDGAPVTVTVHVPVGLHAEGPLQQTVLLKPAEDPPPIRFGFGARIPGLHRIDVTAWAGGTFLAEVSVEVSADVGGAFRDGQPKAASLGAASARPGEVTMEVRFNGSQYIFQLRSDAALFAPVVESVANTPNAAVENAIKELQQLAGGSSRYSATMTREVIRSAGIQLWSDMVPADIRDQFWQVGADMSAFTIATDYDLVPWELLYPLNTGNDAGFLVEQVPVVRRTYGQRRTPTVGLGNPRFVVPTRAPTGVYDEVAAVSAILGTAHGDPITKADDLLALINSGEMGATHFACHNTFSADGSFIDMDGGRFKPALLAEAAIRKTLEQIGPLVFINACRSAGAAPTYTKMLGWAQQFMSSGAGAFVGTLWAVRTESSARFATAFYRSLADGATLGTAALVARTEQQEDPLDPTWLAYTVYGDPFATAA</sequence>
<protein>
    <recommendedName>
        <fullName evidence="1">TIR domain-containing protein</fullName>
    </recommendedName>
</protein>
<dbReference type="RefSeq" id="WP_109803226.1">
    <property type="nucleotide sequence ID" value="NZ_QGKS01000264.1"/>
</dbReference>
<name>A0A317DKN9_9ACTN</name>
<dbReference type="InterPro" id="IPR024983">
    <property type="entry name" value="CHAT_dom"/>
</dbReference>
<gene>
    <name evidence="2" type="ORF">DKT69_20960</name>
</gene>
<dbReference type="GO" id="GO:0007165">
    <property type="term" value="P:signal transduction"/>
    <property type="evidence" value="ECO:0007669"/>
    <property type="project" value="InterPro"/>
</dbReference>
<dbReference type="OrthoDB" id="163530at2"/>
<proteinExistence type="predicted"/>
<evidence type="ECO:0000313" key="2">
    <source>
        <dbReference type="EMBL" id="PWR13393.1"/>
    </source>
</evidence>
<reference evidence="2 3" key="1">
    <citation type="submission" date="2018-05" db="EMBL/GenBank/DDBJ databases">
        <title>Micromonosporas from Atacama Desert.</title>
        <authorList>
            <person name="Carro L."/>
            <person name="Golinska P."/>
            <person name="Klenk H.-P."/>
            <person name="Goodfellow M."/>
        </authorList>
    </citation>
    <scope>NUCLEOTIDE SEQUENCE [LARGE SCALE GENOMIC DNA]</scope>
    <source>
        <strain evidence="2 3">4G51</strain>
    </source>
</reference>
<dbReference type="Gene3D" id="3.40.50.10140">
    <property type="entry name" value="Toll/interleukin-1 receptor homology (TIR) domain"/>
    <property type="match status" value="1"/>
</dbReference>
<comment type="caution">
    <text evidence="2">The sequence shown here is derived from an EMBL/GenBank/DDBJ whole genome shotgun (WGS) entry which is preliminary data.</text>
</comment>
<dbReference type="InterPro" id="IPR035897">
    <property type="entry name" value="Toll_tir_struct_dom_sf"/>
</dbReference>
<dbReference type="Proteomes" id="UP000246050">
    <property type="component" value="Unassembled WGS sequence"/>
</dbReference>
<dbReference type="PROSITE" id="PS50104">
    <property type="entry name" value="TIR"/>
    <property type="match status" value="1"/>
</dbReference>
<dbReference type="EMBL" id="QGKS01000264">
    <property type="protein sequence ID" value="PWR13393.1"/>
    <property type="molecule type" value="Genomic_DNA"/>
</dbReference>